<evidence type="ECO:0000313" key="2">
    <source>
        <dbReference type="Proteomes" id="UP000762676"/>
    </source>
</evidence>
<comment type="caution">
    <text evidence="1">The sequence shown here is derived from an EMBL/GenBank/DDBJ whole genome shotgun (WGS) entry which is preliminary data.</text>
</comment>
<reference evidence="1 2" key="1">
    <citation type="journal article" date="2021" name="Elife">
        <title>Chloroplast acquisition without the gene transfer in kleptoplastic sea slugs, Plakobranchus ocellatus.</title>
        <authorList>
            <person name="Maeda T."/>
            <person name="Takahashi S."/>
            <person name="Yoshida T."/>
            <person name="Shimamura S."/>
            <person name="Takaki Y."/>
            <person name="Nagai Y."/>
            <person name="Toyoda A."/>
            <person name="Suzuki Y."/>
            <person name="Arimoto A."/>
            <person name="Ishii H."/>
            <person name="Satoh N."/>
            <person name="Nishiyama T."/>
            <person name="Hasebe M."/>
            <person name="Maruyama T."/>
            <person name="Minagawa J."/>
            <person name="Obokata J."/>
            <person name="Shigenobu S."/>
        </authorList>
    </citation>
    <scope>NUCLEOTIDE SEQUENCE [LARGE SCALE GENOMIC DNA]</scope>
</reference>
<dbReference type="AlphaFoldDB" id="A0AAV4FNL3"/>
<proteinExistence type="predicted"/>
<dbReference type="EMBL" id="BMAT01000877">
    <property type="protein sequence ID" value="GFR75067.1"/>
    <property type="molecule type" value="Genomic_DNA"/>
</dbReference>
<gene>
    <name evidence="1" type="ORF">ElyMa_000446200</name>
</gene>
<dbReference type="Proteomes" id="UP000762676">
    <property type="component" value="Unassembled WGS sequence"/>
</dbReference>
<protein>
    <submittedName>
        <fullName evidence="1">Uncharacterized protein</fullName>
    </submittedName>
</protein>
<organism evidence="1 2">
    <name type="scientific">Elysia marginata</name>
    <dbReference type="NCBI Taxonomy" id="1093978"/>
    <lineage>
        <taxon>Eukaryota</taxon>
        <taxon>Metazoa</taxon>
        <taxon>Spiralia</taxon>
        <taxon>Lophotrochozoa</taxon>
        <taxon>Mollusca</taxon>
        <taxon>Gastropoda</taxon>
        <taxon>Heterobranchia</taxon>
        <taxon>Euthyneura</taxon>
        <taxon>Panpulmonata</taxon>
        <taxon>Sacoglossa</taxon>
        <taxon>Placobranchoidea</taxon>
        <taxon>Plakobranchidae</taxon>
        <taxon>Elysia</taxon>
    </lineage>
</organism>
<evidence type="ECO:0000313" key="1">
    <source>
        <dbReference type="EMBL" id="GFR75067.1"/>
    </source>
</evidence>
<sequence>MRPIDLQQVISDMRSQLAPVVMCQAGYVFVNLEKLPAHEALQAQIHDRVESGVIRPLTHLNDDDVAVFYAAERPVPPERRRRQKQQTMFQLNTL</sequence>
<name>A0AAV4FNL3_9GAST</name>
<keyword evidence="2" id="KW-1185">Reference proteome</keyword>
<accession>A0AAV4FNL3</accession>